<name>A0A0V0JAX3_SCHSO</name>
<accession>A0A0V0JAX3</accession>
<proteinExistence type="predicted"/>
<dbReference type="EMBL" id="GEEE01000491">
    <property type="protein sequence ID" value="JAP62734.1"/>
    <property type="molecule type" value="Transcribed_RNA"/>
</dbReference>
<organism evidence="1">
    <name type="scientific">Schistocephalus solidus</name>
    <name type="common">Tapeworm</name>
    <dbReference type="NCBI Taxonomy" id="70667"/>
    <lineage>
        <taxon>Eukaryota</taxon>
        <taxon>Metazoa</taxon>
        <taxon>Spiralia</taxon>
        <taxon>Lophotrochozoa</taxon>
        <taxon>Platyhelminthes</taxon>
        <taxon>Cestoda</taxon>
        <taxon>Eucestoda</taxon>
        <taxon>Diphyllobothriidea</taxon>
        <taxon>Diphyllobothriidae</taxon>
        <taxon>Schistocephalus</taxon>
    </lineage>
</organism>
<feature type="non-terminal residue" evidence="1">
    <location>
        <position position="162"/>
    </location>
</feature>
<evidence type="ECO:0000313" key="1">
    <source>
        <dbReference type="EMBL" id="JAP62734.1"/>
    </source>
</evidence>
<reference evidence="1" key="1">
    <citation type="submission" date="2016-01" db="EMBL/GenBank/DDBJ databases">
        <title>Reference transcriptome for the parasite Schistocephalus solidus: insights into the molecular evolution of parasitism.</title>
        <authorList>
            <person name="Hebert F.O."/>
            <person name="Grambauer S."/>
            <person name="Barber I."/>
            <person name="Landry C.R."/>
            <person name="Aubin-Horth N."/>
        </authorList>
    </citation>
    <scope>NUCLEOTIDE SEQUENCE</scope>
</reference>
<dbReference type="AlphaFoldDB" id="A0A0V0JAX3"/>
<protein>
    <submittedName>
        <fullName evidence="1">Uncharacterized protein</fullName>
    </submittedName>
</protein>
<sequence>MLTFFYLVTIIPRHFWLSYTNTKRPMDTVFRMLFFTPLIIGFTPPPPHPPYYLFFFFFPSSPPPPTLLSITWLFLYSLTQPAAPSSNQLPYINKAYYLAITFVGLRSPASAYGLYFCVLTSSVLYHLLSRPLLSLAPLVRLLIIFCTSTPPPSHLYSWELYV</sequence>
<gene>
    <name evidence="1" type="ORF">TR149305</name>
</gene>